<comment type="subcellular location">
    <subcellularLocation>
        <location evidence="5">Cytoplasm</location>
    </subcellularLocation>
</comment>
<dbReference type="PANTHER" id="PTHR43420:SF44">
    <property type="entry name" value="ACETYLTRANSFERASE YPEA"/>
    <property type="match status" value="1"/>
</dbReference>
<dbReference type="CDD" id="cd04301">
    <property type="entry name" value="NAT_SF"/>
    <property type="match status" value="1"/>
</dbReference>
<feature type="domain" description="N-acetyltransferase" evidence="6">
    <location>
        <begin position="2"/>
        <end position="146"/>
    </location>
</feature>
<keyword evidence="3 7" id="KW-0808">Transferase</keyword>
<dbReference type="Proteomes" id="UP000594001">
    <property type="component" value="Chromosome"/>
</dbReference>
<dbReference type="EMBL" id="CP054719">
    <property type="protein sequence ID" value="QOL20174.1"/>
    <property type="molecule type" value="Genomic_DNA"/>
</dbReference>
<dbReference type="GO" id="GO:0005737">
    <property type="term" value="C:cytoplasm"/>
    <property type="evidence" value="ECO:0007669"/>
    <property type="project" value="UniProtKB-SubCell"/>
</dbReference>
<dbReference type="SUPFAM" id="SSF55729">
    <property type="entry name" value="Acyl-CoA N-acyltransferases (Nat)"/>
    <property type="match status" value="1"/>
</dbReference>
<dbReference type="Gene3D" id="3.40.630.30">
    <property type="match status" value="1"/>
</dbReference>
<comment type="catalytic activity">
    <reaction evidence="5">
        <text>N-terminal L-alanyl-[ribosomal protein bS18] + acetyl-CoA = N-terminal N(alpha)-acetyl-L-alanyl-[ribosomal protein bS18] + CoA + H(+)</text>
        <dbReference type="Rhea" id="RHEA:43756"/>
        <dbReference type="Rhea" id="RHEA-COMP:10676"/>
        <dbReference type="Rhea" id="RHEA-COMP:10677"/>
        <dbReference type="ChEBI" id="CHEBI:15378"/>
        <dbReference type="ChEBI" id="CHEBI:57287"/>
        <dbReference type="ChEBI" id="CHEBI:57288"/>
        <dbReference type="ChEBI" id="CHEBI:64718"/>
        <dbReference type="ChEBI" id="CHEBI:83683"/>
        <dbReference type="EC" id="2.3.1.266"/>
    </reaction>
</comment>
<protein>
    <recommendedName>
        <fullName evidence="5">[Ribosomal protein bS18]-alanine N-acetyltransferase</fullName>
        <ecNumber evidence="5">2.3.1.266</ecNumber>
    </recommendedName>
</protein>
<proteinExistence type="inferred from homology"/>
<evidence type="ECO:0000256" key="1">
    <source>
        <dbReference type="ARBA" id="ARBA00005395"/>
    </source>
</evidence>
<dbReference type="InterPro" id="IPR000182">
    <property type="entry name" value="GNAT_dom"/>
</dbReference>
<evidence type="ECO:0000256" key="5">
    <source>
        <dbReference type="RuleBase" id="RU363094"/>
    </source>
</evidence>
<keyword evidence="8" id="KW-1185">Reference proteome</keyword>
<keyword evidence="4 7" id="KW-0012">Acyltransferase</keyword>
<dbReference type="InterPro" id="IPR016181">
    <property type="entry name" value="Acyl_CoA_acyltransferase"/>
</dbReference>
<evidence type="ECO:0000313" key="8">
    <source>
        <dbReference type="Proteomes" id="UP000594001"/>
    </source>
</evidence>
<accession>A0A7L9RUB0</accession>
<evidence type="ECO:0000256" key="3">
    <source>
        <dbReference type="ARBA" id="ARBA00022679"/>
    </source>
</evidence>
<dbReference type="AlphaFoldDB" id="A0A7L9RUB0"/>
<dbReference type="EC" id="2.3.1.266" evidence="5"/>
<evidence type="ECO:0000256" key="4">
    <source>
        <dbReference type="ARBA" id="ARBA00023315"/>
    </source>
</evidence>
<reference evidence="7 8" key="1">
    <citation type="submission" date="2020-06" db="EMBL/GenBank/DDBJ databases">
        <title>The endosymbiont of the kinetoplastid Bodo saltans is a Paracaedibacter-like alpha-proteobacterium possessing a putative toxin-antitoxin system.</title>
        <authorList>
            <person name="Midha S."/>
            <person name="Rigden D.J."/>
            <person name="Siozios S."/>
            <person name="Hurst G.D.D."/>
            <person name="Jackson A.P."/>
        </authorList>
    </citation>
    <scope>NUCLEOTIDE SEQUENCE [LARGE SCALE GENOMIC DNA]</scope>
    <source>
        <strain evidence="7">Lake Konstanz</strain>
    </source>
</reference>
<organism evidence="7 8">
    <name type="scientific">Candidatus Bodocaedibacter vickermanii</name>
    <dbReference type="NCBI Taxonomy" id="2741701"/>
    <lineage>
        <taxon>Bacteria</taxon>
        <taxon>Pseudomonadati</taxon>
        <taxon>Pseudomonadota</taxon>
        <taxon>Alphaproteobacteria</taxon>
        <taxon>Holosporales</taxon>
        <taxon>Candidatus Paracaedibacteraceae</taxon>
        <taxon>Candidatus Bodocaedibacter</taxon>
    </lineage>
</organism>
<evidence type="ECO:0000313" key="7">
    <source>
        <dbReference type="EMBL" id="QOL20174.1"/>
    </source>
</evidence>
<dbReference type="GO" id="GO:0008999">
    <property type="term" value="F:protein-N-terminal-alanine acetyltransferase activity"/>
    <property type="evidence" value="ECO:0007669"/>
    <property type="project" value="UniProtKB-EC"/>
</dbReference>
<keyword evidence="2 5" id="KW-0963">Cytoplasm</keyword>
<dbReference type="PANTHER" id="PTHR43420">
    <property type="entry name" value="ACETYLTRANSFERASE"/>
    <property type="match status" value="1"/>
</dbReference>
<sequence length="146" mass="16524">MFNIQRLDISHIARCLDILTSSFDSPWTELNTVFENPANRVCGVFIEDVVVGFIVVSIILDECEILMCAVDPEHHKQGVATALIEHVLNDIKDLEIGVIFLEVDIHNVAAQGLYKKFGFQTVGQRKHYYHQPDGSYHDAVIMRLSI</sequence>
<dbReference type="InterPro" id="IPR006464">
    <property type="entry name" value="AcTrfase_RimI/Ard1"/>
</dbReference>
<comment type="function">
    <text evidence="5">Acetylates the N-terminal alanine of ribosomal protein bS18.</text>
</comment>
<comment type="similarity">
    <text evidence="1 5">Belongs to the acetyltransferase family. RimI subfamily.</text>
</comment>
<name>A0A7L9RUB0_9PROT</name>
<dbReference type="Pfam" id="PF00583">
    <property type="entry name" value="Acetyltransf_1"/>
    <property type="match status" value="1"/>
</dbReference>
<dbReference type="NCBIfam" id="TIGR01575">
    <property type="entry name" value="rimI"/>
    <property type="match status" value="1"/>
</dbReference>
<evidence type="ECO:0000259" key="6">
    <source>
        <dbReference type="PROSITE" id="PS51186"/>
    </source>
</evidence>
<dbReference type="PROSITE" id="PS51186">
    <property type="entry name" value="GNAT"/>
    <property type="match status" value="1"/>
</dbReference>
<gene>
    <name evidence="7" type="primary">rimI</name>
    <name evidence="7" type="ORF">CPBP_00955</name>
</gene>
<dbReference type="InterPro" id="IPR050680">
    <property type="entry name" value="YpeA/RimI_acetyltransf"/>
</dbReference>
<dbReference type="KEGG" id="pbal:CPBP_00955"/>
<evidence type="ECO:0000256" key="2">
    <source>
        <dbReference type="ARBA" id="ARBA00022490"/>
    </source>
</evidence>